<dbReference type="WBParaSite" id="JU765_v2.g3373.t1">
    <property type="protein sequence ID" value="JU765_v2.g3373.t1"/>
    <property type="gene ID" value="JU765_v2.g3373"/>
</dbReference>
<reference evidence="2" key="1">
    <citation type="submission" date="2022-11" db="UniProtKB">
        <authorList>
            <consortium name="WormBaseParasite"/>
        </authorList>
    </citation>
    <scope>IDENTIFICATION</scope>
</reference>
<accession>A0AC34R4X2</accession>
<protein>
    <submittedName>
        <fullName evidence="2">Uncharacterized protein</fullName>
    </submittedName>
</protein>
<name>A0AC34R4X2_9BILA</name>
<evidence type="ECO:0000313" key="2">
    <source>
        <dbReference type="WBParaSite" id="JU765_v2.g3373.t1"/>
    </source>
</evidence>
<sequence length="274" mass="28572">MRDKSTAAVVGDNSRSVVVVEHIGVDVAVGKPVLVVREHKFVGDDRQPAVEAEDGRQLVVVVVVEDDRFVVEVEVCKSVGAVACRLVVVVGKNAVVVDELVDGADRRIVVVVGRVVGRVGEFAVGDDKHVEAEDGRQLVAVVVDDRFAVEAEVCKPVGAVACRFVVVVGRNAVVVDELADGADRRIVVVVGRVGEFAVGDDKHVGVVGGEPIVGVDELAVEADKRAVVVGGGLLVAVVDDGLLVAVVDGPIVVVDELVVLDGKHVVELLVCGFV</sequence>
<dbReference type="Proteomes" id="UP000887576">
    <property type="component" value="Unplaced"/>
</dbReference>
<organism evidence="1 2">
    <name type="scientific">Panagrolaimus sp. JU765</name>
    <dbReference type="NCBI Taxonomy" id="591449"/>
    <lineage>
        <taxon>Eukaryota</taxon>
        <taxon>Metazoa</taxon>
        <taxon>Ecdysozoa</taxon>
        <taxon>Nematoda</taxon>
        <taxon>Chromadorea</taxon>
        <taxon>Rhabditida</taxon>
        <taxon>Tylenchina</taxon>
        <taxon>Panagrolaimomorpha</taxon>
        <taxon>Panagrolaimoidea</taxon>
        <taxon>Panagrolaimidae</taxon>
        <taxon>Panagrolaimus</taxon>
    </lineage>
</organism>
<proteinExistence type="predicted"/>
<evidence type="ECO:0000313" key="1">
    <source>
        <dbReference type="Proteomes" id="UP000887576"/>
    </source>
</evidence>